<comment type="caution">
    <text evidence="1">The sequence shown here is derived from an EMBL/GenBank/DDBJ whole genome shotgun (WGS) entry which is preliminary data.</text>
</comment>
<protein>
    <submittedName>
        <fullName evidence="1">Uncharacterized protein</fullName>
    </submittedName>
</protein>
<gene>
    <name evidence="1" type="ORF">CCR75_002845</name>
</gene>
<accession>A0A976FJ02</accession>
<dbReference type="GeneID" id="94346613"/>
<evidence type="ECO:0000313" key="2">
    <source>
        <dbReference type="Proteomes" id="UP000294530"/>
    </source>
</evidence>
<keyword evidence="2" id="KW-1185">Reference proteome</keyword>
<dbReference type="AlphaFoldDB" id="A0A976FJ02"/>
<name>A0A976FJ02_BRELC</name>
<evidence type="ECO:0000313" key="1">
    <source>
        <dbReference type="EMBL" id="TDH67653.1"/>
    </source>
</evidence>
<sequence length="68" mass="8038">MIKHRVVFGRRYDRQITSHLNNRLSDRLYMYALPLQARHTPLYVRILARSDRSTVNRGISVFLPVSVL</sequence>
<dbReference type="RefSeq" id="XP_067817152.1">
    <property type="nucleotide sequence ID" value="XM_067960942.1"/>
</dbReference>
<organism evidence="1 2">
    <name type="scientific">Bremia lactucae</name>
    <name type="common">Lettuce downy mildew</name>
    <dbReference type="NCBI Taxonomy" id="4779"/>
    <lineage>
        <taxon>Eukaryota</taxon>
        <taxon>Sar</taxon>
        <taxon>Stramenopiles</taxon>
        <taxon>Oomycota</taxon>
        <taxon>Peronosporomycetes</taxon>
        <taxon>Peronosporales</taxon>
        <taxon>Peronosporaceae</taxon>
        <taxon>Bremia</taxon>
    </lineage>
</organism>
<dbReference type="KEGG" id="blac:94346613"/>
<reference evidence="1 2" key="1">
    <citation type="journal article" date="2021" name="Genome Biol.">
        <title>AFLAP: assembly-free linkage analysis pipeline using k-mers from genome sequencing data.</title>
        <authorList>
            <person name="Fletcher K."/>
            <person name="Zhang L."/>
            <person name="Gil J."/>
            <person name="Han R."/>
            <person name="Cavanaugh K."/>
            <person name="Michelmore R."/>
        </authorList>
    </citation>
    <scope>NUCLEOTIDE SEQUENCE [LARGE SCALE GENOMIC DNA]</scope>
    <source>
        <strain evidence="1 2">SF5</strain>
    </source>
</reference>
<dbReference type="Proteomes" id="UP000294530">
    <property type="component" value="Unassembled WGS sequence"/>
</dbReference>
<proteinExistence type="predicted"/>
<dbReference type="EMBL" id="SHOA02000013">
    <property type="protein sequence ID" value="TDH67653.1"/>
    <property type="molecule type" value="Genomic_DNA"/>
</dbReference>